<reference evidence="6" key="1">
    <citation type="journal article" date="2021" name="bioRxiv">
        <title>Whole Genome Assembly and Annotation of Northern Wild Rice, Zizania palustris L., Supports a Whole Genome Duplication in the Zizania Genus.</title>
        <authorList>
            <person name="Haas M."/>
            <person name="Kono T."/>
            <person name="Macchietto M."/>
            <person name="Millas R."/>
            <person name="McGilp L."/>
            <person name="Shao M."/>
            <person name="Duquette J."/>
            <person name="Hirsch C.N."/>
            <person name="Kimball J."/>
        </authorList>
    </citation>
    <scope>NUCLEOTIDE SEQUENCE</scope>
    <source>
        <tissue evidence="6">Fresh leaf tissue</tissue>
    </source>
</reference>
<dbReference type="Proteomes" id="UP000729402">
    <property type="component" value="Unassembled WGS sequence"/>
</dbReference>
<dbReference type="GO" id="GO:0005509">
    <property type="term" value="F:calcium ion binding"/>
    <property type="evidence" value="ECO:0007669"/>
    <property type="project" value="InterPro"/>
</dbReference>
<keyword evidence="4" id="KW-1133">Transmembrane helix</keyword>
<evidence type="ECO:0000313" key="6">
    <source>
        <dbReference type="EMBL" id="KAG8098740.1"/>
    </source>
</evidence>
<keyword evidence="7" id="KW-1185">Reference proteome</keyword>
<keyword evidence="2" id="KW-0479">Metal-binding</keyword>
<comment type="function">
    <text evidence="1">Potential calcium sensor.</text>
</comment>
<dbReference type="InterPro" id="IPR039647">
    <property type="entry name" value="EF_hand_pair_protein_CML-like"/>
</dbReference>
<dbReference type="FunFam" id="1.10.238.10:FF:000003">
    <property type="entry name" value="Calmodulin A"/>
    <property type="match status" value="1"/>
</dbReference>
<dbReference type="Pfam" id="PF13499">
    <property type="entry name" value="EF-hand_7"/>
    <property type="match status" value="1"/>
</dbReference>
<dbReference type="InterPro" id="IPR002048">
    <property type="entry name" value="EF_hand_dom"/>
</dbReference>
<evidence type="ECO:0000256" key="1">
    <source>
        <dbReference type="ARBA" id="ARBA00003291"/>
    </source>
</evidence>
<evidence type="ECO:0000256" key="3">
    <source>
        <dbReference type="ARBA" id="ARBA00022737"/>
    </source>
</evidence>
<name>A0A8J6C145_ZIZPA</name>
<keyword evidence="4" id="KW-0472">Membrane</keyword>
<dbReference type="AlphaFoldDB" id="A0A8J6C145"/>
<evidence type="ECO:0000256" key="4">
    <source>
        <dbReference type="SAM" id="Phobius"/>
    </source>
</evidence>
<organism evidence="6 7">
    <name type="scientific">Zizania palustris</name>
    <name type="common">Northern wild rice</name>
    <dbReference type="NCBI Taxonomy" id="103762"/>
    <lineage>
        <taxon>Eukaryota</taxon>
        <taxon>Viridiplantae</taxon>
        <taxon>Streptophyta</taxon>
        <taxon>Embryophyta</taxon>
        <taxon>Tracheophyta</taxon>
        <taxon>Spermatophyta</taxon>
        <taxon>Magnoliopsida</taxon>
        <taxon>Liliopsida</taxon>
        <taxon>Poales</taxon>
        <taxon>Poaceae</taxon>
        <taxon>BOP clade</taxon>
        <taxon>Oryzoideae</taxon>
        <taxon>Oryzeae</taxon>
        <taxon>Zizaniinae</taxon>
        <taxon>Zizania</taxon>
    </lineage>
</organism>
<proteinExistence type="predicted"/>
<keyword evidence="4" id="KW-0812">Transmembrane</keyword>
<dbReference type="EMBL" id="JAAALK010000079">
    <property type="protein sequence ID" value="KAG8098740.1"/>
    <property type="molecule type" value="Genomic_DNA"/>
</dbReference>
<dbReference type="SMART" id="SM00054">
    <property type="entry name" value="EFh"/>
    <property type="match status" value="2"/>
</dbReference>
<accession>A0A8J6C145</accession>
<sequence length="210" mass="23150">MWQLVAPPIYHMHNGVVVVSVSSLLIMLVVRPLVKSAILMSRGARSVSHALVSLLLDRCIAEAVVAVDAHQPRRRQCERCAGRRGGGEDGARLSRHDVAVVMESLGLVGVEEDEEGEQTYCDRCEAASAVEELTLSKVAGEDELREAFYVFDRDENGYITAAELRNVLRRLGMEEGGRYGDCERMIAAHDGDGDGRVSFREFRAMMDNAV</sequence>
<feature type="transmembrane region" description="Helical" evidence="4">
    <location>
        <begin position="12"/>
        <end position="34"/>
    </location>
</feature>
<gene>
    <name evidence="6" type="ORF">GUJ93_ZPchr0013g34686</name>
</gene>
<dbReference type="PROSITE" id="PS50222">
    <property type="entry name" value="EF_HAND_2"/>
    <property type="match status" value="2"/>
</dbReference>
<feature type="domain" description="EF-hand" evidence="5">
    <location>
        <begin position="177"/>
        <end position="210"/>
    </location>
</feature>
<keyword evidence="3" id="KW-0677">Repeat</keyword>
<evidence type="ECO:0000256" key="2">
    <source>
        <dbReference type="ARBA" id="ARBA00022723"/>
    </source>
</evidence>
<reference evidence="6" key="2">
    <citation type="submission" date="2021-02" db="EMBL/GenBank/DDBJ databases">
        <authorList>
            <person name="Kimball J.A."/>
            <person name="Haas M.W."/>
            <person name="Macchietto M."/>
            <person name="Kono T."/>
            <person name="Duquette J."/>
            <person name="Shao M."/>
        </authorList>
    </citation>
    <scope>NUCLEOTIDE SEQUENCE</scope>
    <source>
        <tissue evidence="6">Fresh leaf tissue</tissue>
    </source>
</reference>
<dbReference type="CDD" id="cd00051">
    <property type="entry name" value="EFh"/>
    <property type="match status" value="1"/>
</dbReference>
<evidence type="ECO:0000313" key="7">
    <source>
        <dbReference type="Proteomes" id="UP000729402"/>
    </source>
</evidence>
<protein>
    <recommendedName>
        <fullName evidence="5">EF-hand domain-containing protein</fullName>
    </recommendedName>
</protein>
<dbReference type="InterPro" id="IPR018247">
    <property type="entry name" value="EF_Hand_1_Ca_BS"/>
</dbReference>
<comment type="caution">
    <text evidence="6">The sequence shown here is derived from an EMBL/GenBank/DDBJ whole genome shotgun (WGS) entry which is preliminary data.</text>
</comment>
<evidence type="ECO:0000259" key="5">
    <source>
        <dbReference type="PROSITE" id="PS50222"/>
    </source>
</evidence>
<dbReference type="PANTHER" id="PTHR10891">
    <property type="entry name" value="EF-HAND CALCIUM-BINDING DOMAIN CONTAINING PROTEIN"/>
    <property type="match status" value="1"/>
</dbReference>
<dbReference type="PROSITE" id="PS00018">
    <property type="entry name" value="EF_HAND_1"/>
    <property type="match status" value="2"/>
</dbReference>
<feature type="domain" description="EF-hand" evidence="5">
    <location>
        <begin position="139"/>
        <end position="174"/>
    </location>
</feature>
<dbReference type="OrthoDB" id="26525at2759"/>